<proteinExistence type="predicted"/>
<organism evidence="1 2">
    <name type="scientific">Gigaspora margarita</name>
    <dbReference type="NCBI Taxonomy" id="4874"/>
    <lineage>
        <taxon>Eukaryota</taxon>
        <taxon>Fungi</taxon>
        <taxon>Fungi incertae sedis</taxon>
        <taxon>Mucoromycota</taxon>
        <taxon>Glomeromycotina</taxon>
        <taxon>Glomeromycetes</taxon>
        <taxon>Diversisporales</taxon>
        <taxon>Gigasporaceae</taxon>
        <taxon>Gigaspora</taxon>
    </lineage>
</organism>
<reference evidence="1 2" key="1">
    <citation type="submission" date="2021-06" db="EMBL/GenBank/DDBJ databases">
        <authorList>
            <person name="Kallberg Y."/>
            <person name="Tangrot J."/>
            <person name="Rosling A."/>
        </authorList>
    </citation>
    <scope>NUCLEOTIDE SEQUENCE [LARGE SCALE GENOMIC DNA]</scope>
    <source>
        <strain evidence="1 2">120-4 pot B 10/14</strain>
    </source>
</reference>
<comment type="caution">
    <text evidence="1">The sequence shown here is derived from an EMBL/GenBank/DDBJ whole genome shotgun (WGS) entry which is preliminary data.</text>
</comment>
<protein>
    <submittedName>
        <fullName evidence="1">43956_t:CDS:1</fullName>
    </submittedName>
</protein>
<gene>
    <name evidence="1" type="ORF">GMARGA_LOCUS44854</name>
</gene>
<dbReference type="Proteomes" id="UP000789901">
    <property type="component" value="Unassembled WGS sequence"/>
</dbReference>
<dbReference type="EMBL" id="CAJVQB010155544">
    <property type="protein sequence ID" value="CAG8856033.1"/>
    <property type="molecule type" value="Genomic_DNA"/>
</dbReference>
<feature type="non-terminal residue" evidence="1">
    <location>
        <position position="77"/>
    </location>
</feature>
<evidence type="ECO:0000313" key="2">
    <source>
        <dbReference type="Proteomes" id="UP000789901"/>
    </source>
</evidence>
<sequence length="77" mass="9263">PVNQNRTETTRNKDCISEFFNIYDIRQTTAEEFFCWKYLKTKKLYTYSTFNAERLTYINYMKGSGLNTTEKEFADCQ</sequence>
<feature type="non-terminal residue" evidence="1">
    <location>
        <position position="1"/>
    </location>
</feature>
<name>A0ABN7XNU3_GIGMA</name>
<evidence type="ECO:0000313" key="1">
    <source>
        <dbReference type="EMBL" id="CAG8856033.1"/>
    </source>
</evidence>
<keyword evidence="2" id="KW-1185">Reference proteome</keyword>
<accession>A0ABN7XNU3</accession>